<dbReference type="HOGENOM" id="CLU_122733_1_1_11"/>
<dbReference type="Gene3D" id="3.30.530.20">
    <property type="match status" value="1"/>
</dbReference>
<sequence length="153" mass="16776">MTSSNYDVTATTTAPPAVVWRLLLDARTWPQWTPIDELVVDRSTGLGPDNGSTQVGSVRAFRVGEGVTGERVTELVDERRFSYEDAFIDVMSDYQASIELTPTPTGTTIRWHGTYTPAPGMESVLPDYLRDFMQQMADGLATHAASLTKTTDG</sequence>
<dbReference type="InterPro" id="IPR023393">
    <property type="entry name" value="START-like_dom_sf"/>
</dbReference>
<dbReference type="Proteomes" id="UP000000844">
    <property type="component" value="Chromosome"/>
</dbReference>
<dbReference type="InterPro" id="IPR019587">
    <property type="entry name" value="Polyketide_cyclase/dehydratase"/>
</dbReference>
<evidence type="ECO:0000313" key="1">
    <source>
        <dbReference type="EMBL" id="ADD41792.1"/>
    </source>
</evidence>
<evidence type="ECO:0000313" key="2">
    <source>
        <dbReference type="Proteomes" id="UP000000844"/>
    </source>
</evidence>
<proteinExistence type="predicted"/>
<dbReference type="Pfam" id="PF10604">
    <property type="entry name" value="Polyketide_cyc2"/>
    <property type="match status" value="1"/>
</dbReference>
<protein>
    <submittedName>
        <fullName evidence="1">Activator of Hsp90 ATPase 1 family protein</fullName>
    </submittedName>
</protein>
<name>D3Q0Q6_STANL</name>
<keyword evidence="2" id="KW-1185">Reference proteome</keyword>
<dbReference type="CDD" id="cd07821">
    <property type="entry name" value="PYR_PYL_RCAR_like"/>
    <property type="match status" value="1"/>
</dbReference>
<dbReference type="KEGG" id="sna:Snas_2098"/>
<organism evidence="1 2">
    <name type="scientific">Stackebrandtia nassauensis (strain DSM 44728 / CIP 108903 / NRRL B-16338 / NBRC 102104 / LLR-40K-21)</name>
    <dbReference type="NCBI Taxonomy" id="446470"/>
    <lineage>
        <taxon>Bacteria</taxon>
        <taxon>Bacillati</taxon>
        <taxon>Actinomycetota</taxon>
        <taxon>Actinomycetes</taxon>
        <taxon>Glycomycetales</taxon>
        <taxon>Glycomycetaceae</taxon>
        <taxon>Stackebrandtia</taxon>
    </lineage>
</organism>
<gene>
    <name evidence="1" type="ordered locus">Snas_2098</name>
</gene>
<dbReference type="OrthoDB" id="5185789at2"/>
<dbReference type="RefSeq" id="WP_013017363.1">
    <property type="nucleotide sequence ID" value="NC_013947.1"/>
</dbReference>
<dbReference type="EMBL" id="CP001778">
    <property type="protein sequence ID" value="ADD41792.1"/>
    <property type="molecule type" value="Genomic_DNA"/>
</dbReference>
<dbReference type="AlphaFoldDB" id="D3Q0Q6"/>
<dbReference type="SUPFAM" id="SSF55961">
    <property type="entry name" value="Bet v1-like"/>
    <property type="match status" value="1"/>
</dbReference>
<dbReference type="eggNOG" id="COG3832">
    <property type="taxonomic scope" value="Bacteria"/>
</dbReference>
<reference evidence="1 2" key="1">
    <citation type="journal article" date="2009" name="Stand. Genomic Sci.">
        <title>Complete genome sequence of Stackebrandtia nassauensis type strain (LLR-40K-21).</title>
        <authorList>
            <person name="Munk C."/>
            <person name="Lapidus A."/>
            <person name="Copeland A."/>
            <person name="Jando M."/>
            <person name="Mayilraj S."/>
            <person name="Glavina Del Rio T."/>
            <person name="Nolan M."/>
            <person name="Chen F."/>
            <person name="Lucas S."/>
            <person name="Tice H."/>
            <person name="Cheng J.F."/>
            <person name="Han C."/>
            <person name="Detter J.C."/>
            <person name="Bruce D."/>
            <person name="Goodwin L."/>
            <person name="Chain P."/>
            <person name="Pitluck S."/>
            <person name="Goker M."/>
            <person name="Ovchinikova G."/>
            <person name="Pati A."/>
            <person name="Ivanova N."/>
            <person name="Mavromatis K."/>
            <person name="Chen A."/>
            <person name="Palaniappan K."/>
            <person name="Land M."/>
            <person name="Hauser L."/>
            <person name="Chang Y.J."/>
            <person name="Jeffries C.D."/>
            <person name="Bristow J."/>
            <person name="Eisen J.A."/>
            <person name="Markowitz V."/>
            <person name="Hugenholtz P."/>
            <person name="Kyrpides N.C."/>
            <person name="Klenk H.P."/>
        </authorList>
    </citation>
    <scope>NUCLEOTIDE SEQUENCE [LARGE SCALE GENOMIC DNA]</scope>
    <source>
        <strain evidence="2">DSM 44728 / CIP 108903 / NRRL B-16338 / NBRC 102104 / LLR-40K-21</strain>
    </source>
</reference>
<accession>D3Q0Q6</accession>
<dbReference type="STRING" id="446470.Snas_2098"/>